<dbReference type="InterPro" id="IPR013924">
    <property type="entry name" value="RNase_H2_suC"/>
</dbReference>
<dbReference type="AlphaFoldDB" id="A0A7C8K7E3"/>
<dbReference type="Gene3D" id="2.40.128.680">
    <property type="match status" value="1"/>
</dbReference>
<evidence type="ECO:0000313" key="3">
    <source>
        <dbReference type="Proteomes" id="UP000479691"/>
    </source>
</evidence>
<protein>
    <submittedName>
        <fullName evidence="2">Uncharacterized protein</fullName>
    </submittedName>
</protein>
<comment type="caution">
    <text evidence="2">The sequence shown here is derived from an EMBL/GenBank/DDBJ whole genome shotgun (WGS) entry which is preliminary data.</text>
</comment>
<dbReference type="Pfam" id="PF08615">
    <property type="entry name" value="RNase_H2_suC"/>
    <property type="match status" value="1"/>
</dbReference>
<reference evidence="2 3" key="1">
    <citation type="submission" date="2019-06" db="EMBL/GenBank/DDBJ databases">
        <authorList>
            <person name="Palmer J.M."/>
        </authorList>
    </citation>
    <scope>NUCLEOTIDE SEQUENCE [LARGE SCALE GENOMIC DNA]</scope>
    <source>
        <strain evidence="2 3">TWF788</strain>
    </source>
</reference>
<sequence>MISIKKTASSETPSKANILPCRVKYTGPASSSRQLWNPTTQPATAASTAAAGVTANPGDNAEVETHTSYFRGRKLLGTKLAVPDGYQGFVLDAGSASNPPLTGNQKREMLYQGDDDGEEDEEDGDIQGKAEWTTKASFEEIMVWGHEVLVDGTQDGVVKGVEEWMGMAKILNGY</sequence>
<organism evidence="2 3">
    <name type="scientific">Orbilia oligospora</name>
    <name type="common">Nematode-trapping fungus</name>
    <name type="synonym">Arthrobotrys oligospora</name>
    <dbReference type="NCBI Taxonomy" id="2813651"/>
    <lineage>
        <taxon>Eukaryota</taxon>
        <taxon>Fungi</taxon>
        <taxon>Dikarya</taxon>
        <taxon>Ascomycota</taxon>
        <taxon>Pezizomycotina</taxon>
        <taxon>Orbiliomycetes</taxon>
        <taxon>Orbiliales</taxon>
        <taxon>Orbiliaceae</taxon>
        <taxon>Orbilia</taxon>
    </lineage>
</organism>
<dbReference type="PANTHER" id="PTHR47204:SF1">
    <property type="entry name" value="RIBONUCLEASE H2 SUBUNIT C"/>
    <property type="match status" value="1"/>
</dbReference>
<dbReference type="EMBL" id="JAABOE010000119">
    <property type="protein sequence ID" value="KAF3163718.1"/>
    <property type="molecule type" value="Genomic_DNA"/>
</dbReference>
<feature type="compositionally biased region" description="Low complexity" evidence="1">
    <location>
        <begin position="39"/>
        <end position="55"/>
    </location>
</feature>
<dbReference type="GO" id="GO:0006401">
    <property type="term" value="P:RNA catabolic process"/>
    <property type="evidence" value="ECO:0007669"/>
    <property type="project" value="InterPro"/>
</dbReference>
<evidence type="ECO:0000256" key="1">
    <source>
        <dbReference type="SAM" id="MobiDB-lite"/>
    </source>
</evidence>
<dbReference type="CDD" id="cd09271">
    <property type="entry name" value="RNase_H2-C"/>
    <property type="match status" value="1"/>
</dbReference>
<gene>
    <name evidence="2" type="ORF">TWF788_001341</name>
</gene>
<feature type="compositionally biased region" description="Polar residues" evidence="1">
    <location>
        <begin position="28"/>
        <end position="38"/>
    </location>
</feature>
<dbReference type="Proteomes" id="UP000479691">
    <property type="component" value="Unassembled WGS sequence"/>
</dbReference>
<evidence type="ECO:0000313" key="2">
    <source>
        <dbReference type="EMBL" id="KAF3163718.1"/>
    </source>
</evidence>
<proteinExistence type="predicted"/>
<dbReference type="PANTHER" id="PTHR47204">
    <property type="entry name" value="OS02G0168900 PROTEIN"/>
    <property type="match status" value="1"/>
</dbReference>
<accession>A0A7C8K7E3</accession>
<dbReference type="GO" id="GO:0032299">
    <property type="term" value="C:ribonuclease H2 complex"/>
    <property type="evidence" value="ECO:0007669"/>
    <property type="project" value="InterPro"/>
</dbReference>
<feature type="region of interest" description="Disordered" evidence="1">
    <location>
        <begin position="28"/>
        <end position="60"/>
    </location>
</feature>
<name>A0A7C8K7E3_ORBOL</name>